<gene>
    <name evidence="1" type="ORF">D5F01_LYC24052</name>
</gene>
<evidence type="ECO:0000313" key="2">
    <source>
        <dbReference type="Proteomes" id="UP000424527"/>
    </source>
</evidence>
<evidence type="ECO:0008006" key="3">
    <source>
        <dbReference type="Google" id="ProtNLM"/>
    </source>
</evidence>
<name>A0A6G0HF96_LARCR</name>
<accession>A0A6G0HF96</accession>
<keyword evidence="2" id="KW-1185">Reference proteome</keyword>
<evidence type="ECO:0000313" key="1">
    <source>
        <dbReference type="EMBL" id="KAE8277884.1"/>
    </source>
</evidence>
<dbReference type="EMBL" id="REGW02000091">
    <property type="protein sequence ID" value="KAE8277884.1"/>
    <property type="molecule type" value="Genomic_DNA"/>
</dbReference>
<dbReference type="Proteomes" id="UP000424527">
    <property type="component" value="Unassembled WGS sequence"/>
</dbReference>
<comment type="caution">
    <text evidence="1">The sequence shown here is derived from an EMBL/GenBank/DDBJ whole genome shotgun (WGS) entry which is preliminary data.</text>
</comment>
<dbReference type="AlphaFoldDB" id="A0A6G0HF96"/>
<organism evidence="1 2">
    <name type="scientific">Larimichthys crocea</name>
    <name type="common">Large yellow croaker</name>
    <name type="synonym">Pseudosciaena crocea</name>
    <dbReference type="NCBI Taxonomy" id="215358"/>
    <lineage>
        <taxon>Eukaryota</taxon>
        <taxon>Metazoa</taxon>
        <taxon>Chordata</taxon>
        <taxon>Craniata</taxon>
        <taxon>Vertebrata</taxon>
        <taxon>Euteleostomi</taxon>
        <taxon>Actinopterygii</taxon>
        <taxon>Neopterygii</taxon>
        <taxon>Teleostei</taxon>
        <taxon>Neoteleostei</taxon>
        <taxon>Acanthomorphata</taxon>
        <taxon>Eupercaria</taxon>
        <taxon>Sciaenidae</taxon>
        <taxon>Larimichthys</taxon>
    </lineage>
</organism>
<sequence length="309" mass="35093">MVAASESVRDPIDNSRTVPVGVAVDCVRTSLSKDDCSRDKERTENERMAEWNRLTKDRLAQAALIKELGLEGAKAKMRQLQLHGASERDKSGSVMYRFECLIDRVFEYFQVKGMRMEPFQLELFRGVVLGVTRSQFGDALFKYKHGLLNKLGLAPLGSESYDHINPTLSHFYHVERTFSHYANPYTLCLAPRQCGKSLMMRLLLAAVLLHLDINVMVQAQNKHMCTTLRLGVESTMEELQQLPSFRHTENPVNICGNPENRVYRFNPGYKGSSFAHFLSSSNDQVDLVSHGLHRYHQSTWGQAKASSHE</sequence>
<protein>
    <recommendedName>
        <fullName evidence="3">DNA packaging terminase subunit 1</fullName>
    </recommendedName>
</protein>
<proteinExistence type="predicted"/>
<reference evidence="1 2" key="1">
    <citation type="submission" date="2019-07" db="EMBL/GenBank/DDBJ databases">
        <title>Chromosome genome assembly for large yellow croaker.</title>
        <authorList>
            <person name="Xiao S."/>
        </authorList>
    </citation>
    <scope>NUCLEOTIDE SEQUENCE [LARGE SCALE GENOMIC DNA]</scope>
    <source>
        <strain evidence="1">JMULYC20181020</strain>
        <tissue evidence="1">Muscle</tissue>
    </source>
</reference>